<dbReference type="EMBL" id="CAJVCH010552043">
    <property type="protein sequence ID" value="CAG7829563.1"/>
    <property type="molecule type" value="Genomic_DNA"/>
</dbReference>
<dbReference type="Proteomes" id="UP000708208">
    <property type="component" value="Unassembled WGS sequence"/>
</dbReference>
<sequence length="370" mass="41581">GLSEASGSKVQVTKVFEALQNKPVTTATDFVNLEVTSRYHPQVQFSVKAFVIQKIGGSYPRRELNSTNWTHIPSNGFVDVDFFRPKKVELLLTSDIYFDVIRNGIILGKSGDPVAQESSLGWLVGGGNSSEQVNHPSCNLTDSLDAQLQRFWDVEHGPSEEVKRTKEENECEAHYMTTASRLVTGTYQVELPFKPTASPLWNSKAMTLKRLFSLEAKFSRHPTLKEENQRSIRDLIRDGHLELVHSNELSLPDEPVFHLPHNAVLKETSSTTMLQIVFDASAKSSTGQSLNDQLMIGPVIQHDLTTILIRWRYWRIPPTHCANSSQEAQHLQQELVTLTKKANFNLRKWSSSDESVLAAIPEDLREATSS</sequence>
<evidence type="ECO:0000313" key="2">
    <source>
        <dbReference type="Proteomes" id="UP000708208"/>
    </source>
</evidence>
<accession>A0A8J2L6N1</accession>
<evidence type="ECO:0000313" key="1">
    <source>
        <dbReference type="EMBL" id="CAG7829563.1"/>
    </source>
</evidence>
<dbReference type="PANTHER" id="PTHR47331">
    <property type="entry name" value="PHD-TYPE DOMAIN-CONTAINING PROTEIN"/>
    <property type="match status" value="1"/>
</dbReference>
<protein>
    <recommendedName>
        <fullName evidence="3">Peptidase aspartic putative domain-containing protein</fullName>
    </recommendedName>
</protein>
<name>A0A8J2L6N1_9HEXA</name>
<dbReference type="PANTHER" id="PTHR47331:SF1">
    <property type="entry name" value="GAG-LIKE PROTEIN"/>
    <property type="match status" value="1"/>
</dbReference>
<dbReference type="OrthoDB" id="8065733at2759"/>
<evidence type="ECO:0008006" key="3">
    <source>
        <dbReference type="Google" id="ProtNLM"/>
    </source>
</evidence>
<reference evidence="1" key="1">
    <citation type="submission" date="2021-06" db="EMBL/GenBank/DDBJ databases">
        <authorList>
            <person name="Hodson N. C."/>
            <person name="Mongue J. A."/>
            <person name="Jaron S. K."/>
        </authorList>
    </citation>
    <scope>NUCLEOTIDE SEQUENCE</scope>
</reference>
<gene>
    <name evidence="1" type="ORF">AFUS01_LOCUS39422</name>
</gene>
<proteinExistence type="predicted"/>
<comment type="caution">
    <text evidence="1">The sequence shown here is derived from an EMBL/GenBank/DDBJ whole genome shotgun (WGS) entry which is preliminary data.</text>
</comment>
<feature type="non-terminal residue" evidence="1">
    <location>
        <position position="1"/>
    </location>
</feature>
<keyword evidence="2" id="KW-1185">Reference proteome</keyword>
<organism evidence="1 2">
    <name type="scientific">Allacma fusca</name>
    <dbReference type="NCBI Taxonomy" id="39272"/>
    <lineage>
        <taxon>Eukaryota</taxon>
        <taxon>Metazoa</taxon>
        <taxon>Ecdysozoa</taxon>
        <taxon>Arthropoda</taxon>
        <taxon>Hexapoda</taxon>
        <taxon>Collembola</taxon>
        <taxon>Symphypleona</taxon>
        <taxon>Sminthuridae</taxon>
        <taxon>Allacma</taxon>
    </lineage>
</organism>
<dbReference type="AlphaFoldDB" id="A0A8J2L6N1"/>